<dbReference type="AlphaFoldDB" id="A0A562M7G8"/>
<protein>
    <submittedName>
        <fullName evidence="1">Uncharacterized protein</fullName>
    </submittedName>
</protein>
<dbReference type="EMBL" id="VLKR01000037">
    <property type="protein sequence ID" value="TWI15875.1"/>
    <property type="molecule type" value="Genomic_DNA"/>
</dbReference>
<dbReference type="Proteomes" id="UP000315908">
    <property type="component" value="Unassembled WGS sequence"/>
</dbReference>
<dbReference type="RefSeq" id="WP_075992239.1">
    <property type="nucleotide sequence ID" value="NZ_CP080574.1"/>
</dbReference>
<comment type="caution">
    <text evidence="1">The sequence shown here is derived from an EMBL/GenBank/DDBJ whole genome shotgun (WGS) entry which is preliminary data.</text>
</comment>
<dbReference type="GeneID" id="88830573"/>
<evidence type="ECO:0000313" key="1">
    <source>
        <dbReference type="EMBL" id="TWI15875.1"/>
    </source>
</evidence>
<proteinExistence type="predicted"/>
<reference evidence="1 2" key="1">
    <citation type="journal article" date="2015" name="Stand. Genomic Sci.">
        <title>Genomic Encyclopedia of Bacterial and Archaeal Type Strains, Phase III: the genomes of soil and plant-associated and newly described type strains.</title>
        <authorList>
            <person name="Whitman W.B."/>
            <person name="Woyke T."/>
            <person name="Klenk H.P."/>
            <person name="Zhou Y."/>
            <person name="Lilburn T.G."/>
            <person name="Beck B.J."/>
            <person name="De Vos P."/>
            <person name="Vandamme P."/>
            <person name="Eisen J.A."/>
            <person name="Garrity G."/>
            <person name="Hugenholtz P."/>
            <person name="Kyrpides N.C."/>
        </authorList>
    </citation>
    <scope>NUCLEOTIDE SEQUENCE [LARGE SCALE GENOMIC DNA]</scope>
    <source>
        <strain evidence="1 2">CGMCC 1.6855</strain>
    </source>
</reference>
<evidence type="ECO:0000313" key="2">
    <source>
        <dbReference type="Proteomes" id="UP000315908"/>
    </source>
</evidence>
<organism evidence="1 2">
    <name type="scientific">Sphingobacterium siyangense</name>
    <dbReference type="NCBI Taxonomy" id="459529"/>
    <lineage>
        <taxon>Bacteria</taxon>
        <taxon>Pseudomonadati</taxon>
        <taxon>Bacteroidota</taxon>
        <taxon>Sphingobacteriia</taxon>
        <taxon>Sphingobacteriales</taxon>
        <taxon>Sphingobacteriaceae</taxon>
        <taxon>Sphingobacterium</taxon>
    </lineage>
</organism>
<gene>
    <name evidence="1" type="ORF">IQ31_04798</name>
</gene>
<dbReference type="OrthoDB" id="740088at2"/>
<sequence length="78" mass="8933">MPLFLPDFGEEIVAKIFYADNGFDSDFYNDMAWKGLTGPKAFMKLSDTKRKRIIDRIKAEQYKVENNDTVQHGQPAGC</sequence>
<accession>A0A562M7G8</accession>
<name>A0A562M7G8_9SPHI</name>